<dbReference type="RefSeq" id="WP_371839231.1">
    <property type="nucleotide sequence ID" value="NZ_JBGMEK010000024.1"/>
</dbReference>
<organism evidence="1 2">
    <name type="scientific">Microbulbifer epialgicus</name>
    <dbReference type="NCBI Taxonomy" id="393907"/>
    <lineage>
        <taxon>Bacteria</taxon>
        <taxon>Pseudomonadati</taxon>
        <taxon>Pseudomonadota</taxon>
        <taxon>Gammaproteobacteria</taxon>
        <taxon>Cellvibrionales</taxon>
        <taxon>Microbulbiferaceae</taxon>
        <taxon>Microbulbifer</taxon>
    </lineage>
</organism>
<proteinExistence type="predicted"/>
<evidence type="ECO:0000313" key="2">
    <source>
        <dbReference type="Proteomes" id="UP001569428"/>
    </source>
</evidence>
<sequence>MTNFIPSAPVDNWTNLLWAVGSADIAGPAAWKGPLPRLPWLTKLRRSQLLDYFSRPVAREQLSVQLERFLDKCSKQKPTARLGVYFERLWAFAFNHHPDYRLLHHNLPLRTSDRTLGELDFVVTHLPSDSCEHWEVAVKFYLELPGPYWLGPGLRDRLDIKLERMVQHQLPLIYCPLVQPLLQGLELHIEQQWALMRGRLFRSLASLENPLVDNSRQSLEESRTDYWWADLDSFSNHFDALRHNIRWLHLSKPAWLAPLQQGYECGCSFKQLTQVLEKETVDRPLCIAALDHHGEINRGFIVPNNWYQAAMATIQKL</sequence>
<dbReference type="InterPro" id="IPR015003">
    <property type="entry name" value="DUF1853"/>
</dbReference>
<dbReference type="Pfam" id="PF08907">
    <property type="entry name" value="DUF1853"/>
    <property type="match status" value="1"/>
</dbReference>
<name>A0ABV4P100_9GAMM</name>
<accession>A0ABV4P100</accession>
<dbReference type="Proteomes" id="UP001569428">
    <property type="component" value="Unassembled WGS sequence"/>
</dbReference>
<keyword evidence="2" id="KW-1185">Reference proteome</keyword>
<reference evidence="1 2" key="1">
    <citation type="submission" date="2024-08" db="EMBL/GenBank/DDBJ databases">
        <authorList>
            <person name="Ishaq N."/>
        </authorList>
    </citation>
    <scope>NUCLEOTIDE SEQUENCE [LARGE SCALE GENOMIC DNA]</scope>
    <source>
        <strain evidence="1 2">DSM 18651</strain>
    </source>
</reference>
<gene>
    <name evidence="1" type="ORF">ACCI49_12005</name>
</gene>
<comment type="caution">
    <text evidence="1">The sequence shown here is derived from an EMBL/GenBank/DDBJ whole genome shotgun (WGS) entry which is preliminary data.</text>
</comment>
<dbReference type="EMBL" id="JBGMEK010000024">
    <property type="protein sequence ID" value="MFA0811644.1"/>
    <property type="molecule type" value="Genomic_DNA"/>
</dbReference>
<protein>
    <submittedName>
        <fullName evidence="1">DUF1853 family protein</fullName>
    </submittedName>
</protein>
<evidence type="ECO:0000313" key="1">
    <source>
        <dbReference type="EMBL" id="MFA0811644.1"/>
    </source>
</evidence>